<dbReference type="EMBL" id="LZZI01000221">
    <property type="protein sequence ID" value="OOM51836.1"/>
    <property type="molecule type" value="Genomic_DNA"/>
</dbReference>
<dbReference type="GO" id="GO:0003824">
    <property type="term" value="F:catalytic activity"/>
    <property type="evidence" value="ECO:0007669"/>
    <property type="project" value="InterPro"/>
</dbReference>
<dbReference type="PANTHER" id="PTHR28037:SF1">
    <property type="entry name" value="ALCOHOL O-ACETYLTRANSFERASE 1-RELATED"/>
    <property type="match status" value="1"/>
</dbReference>
<feature type="domain" description="Condensation" evidence="1">
    <location>
        <begin position="32"/>
        <end position="165"/>
    </location>
</feature>
<dbReference type="RefSeq" id="WP_077841075.1">
    <property type="nucleotide sequence ID" value="NZ_JABTAE010000001.1"/>
</dbReference>
<dbReference type="SUPFAM" id="SSF52777">
    <property type="entry name" value="CoA-dependent acyltransferases"/>
    <property type="match status" value="2"/>
</dbReference>
<proteinExistence type="predicted"/>
<reference evidence="2 3" key="1">
    <citation type="submission" date="2016-05" db="EMBL/GenBank/DDBJ databases">
        <title>Microbial solvent formation.</title>
        <authorList>
            <person name="Poehlein A."/>
            <person name="Montoya Solano J.D."/>
            <person name="Flitsch S."/>
            <person name="Krabben P."/>
            <person name="Duerre P."/>
            <person name="Daniel R."/>
        </authorList>
    </citation>
    <scope>NUCLEOTIDE SEQUENCE [LARGE SCALE GENOMIC DNA]</scope>
    <source>
        <strain evidence="2 3">DSM 53</strain>
    </source>
</reference>
<dbReference type="PANTHER" id="PTHR28037">
    <property type="entry name" value="ALCOHOL O-ACETYLTRANSFERASE 1-RELATED"/>
    <property type="match status" value="1"/>
</dbReference>
<dbReference type="InterPro" id="IPR052058">
    <property type="entry name" value="Alcohol_O-acetyltransferase"/>
</dbReference>
<gene>
    <name evidence="2" type="ORF">CLBCK_49370</name>
</gene>
<dbReference type="InterPro" id="IPR001242">
    <property type="entry name" value="Condensation_dom"/>
</dbReference>
<sequence length="424" mass="49210">MLNNSYKNYKAEAWDILQYLFKVKRINDHTLHFIAKFSGKVDLERLSKAIDISINVFPLIRCRYNESKRQPYWEEAGYTASDIIEFVEIQNGNEECIKQYLYQQIDAFNGPQLSIKLIRVKEKDTLCILMSHMLCDAAGFKEYLYMLSNIYSNIENNQDYQAIPRKNRKIKQILKNLSITEKVKIMFSKADIFTYDDVKFDLDGDLSNPFIEIRTINKEKFNMLKAYAKKHEATVNDIMLTVYIRVLFQLFGRCVTIPCTVDLRKYLPNHRGEGFCNLCTNLICNIGNETGKTFEETLYKVKKEMNKQKSNIACIKSIAMLEKVFDIFPYKIASGIVEKKFVNPPIAFTNIGIIDEKHLTFGETNIIEAYMTGSIKYDPYFQLAISTFNNVATLSVNLYGTQSDKDKVNIFLDKFVNELQASVY</sequence>
<dbReference type="Pfam" id="PF00668">
    <property type="entry name" value="Condensation"/>
    <property type="match status" value="1"/>
</dbReference>
<protein>
    <submittedName>
        <fullName evidence="2">Peptide synthase</fullName>
    </submittedName>
</protein>
<dbReference type="AlphaFoldDB" id="A0A1S8RF73"/>
<comment type="caution">
    <text evidence="2">The sequence shown here is derived from an EMBL/GenBank/DDBJ whole genome shotgun (WGS) entry which is preliminary data.</text>
</comment>
<dbReference type="GO" id="GO:0008610">
    <property type="term" value="P:lipid biosynthetic process"/>
    <property type="evidence" value="ECO:0007669"/>
    <property type="project" value="UniProtKB-ARBA"/>
</dbReference>
<name>A0A1S8RF73_CLOBE</name>
<dbReference type="Gene3D" id="3.30.559.10">
    <property type="entry name" value="Chloramphenicol acetyltransferase-like domain"/>
    <property type="match status" value="1"/>
</dbReference>
<dbReference type="Proteomes" id="UP000190973">
    <property type="component" value="Unassembled WGS sequence"/>
</dbReference>
<evidence type="ECO:0000259" key="1">
    <source>
        <dbReference type="Pfam" id="PF00668"/>
    </source>
</evidence>
<dbReference type="InterPro" id="IPR023213">
    <property type="entry name" value="CAT-like_dom_sf"/>
</dbReference>
<evidence type="ECO:0000313" key="2">
    <source>
        <dbReference type="EMBL" id="OOM51836.1"/>
    </source>
</evidence>
<evidence type="ECO:0000313" key="3">
    <source>
        <dbReference type="Proteomes" id="UP000190973"/>
    </source>
</evidence>
<accession>A0A1S8RF73</accession>
<organism evidence="2 3">
    <name type="scientific">Clostridium beijerinckii</name>
    <name type="common">Clostridium MP</name>
    <dbReference type="NCBI Taxonomy" id="1520"/>
    <lineage>
        <taxon>Bacteria</taxon>
        <taxon>Bacillati</taxon>
        <taxon>Bacillota</taxon>
        <taxon>Clostridia</taxon>
        <taxon>Eubacteriales</taxon>
        <taxon>Clostridiaceae</taxon>
        <taxon>Clostridium</taxon>
    </lineage>
</organism>